<gene>
    <name evidence="8" type="ORF">K402DRAFT_390318</name>
</gene>
<dbReference type="Gene3D" id="3.30.70.330">
    <property type="match status" value="1"/>
</dbReference>
<dbReference type="Proteomes" id="UP000800041">
    <property type="component" value="Unassembled WGS sequence"/>
</dbReference>
<dbReference type="CDD" id="cd06257">
    <property type="entry name" value="DnaJ"/>
    <property type="match status" value="1"/>
</dbReference>
<dbReference type="InterPro" id="IPR052094">
    <property type="entry name" value="Pre-mRNA-splicing_ERAD"/>
</dbReference>
<comment type="subcellular location">
    <subcellularLocation>
        <location evidence="2">Cytoplasm</location>
    </subcellularLocation>
    <subcellularLocation>
        <location evidence="1">Nucleus</location>
    </subcellularLocation>
</comment>
<keyword evidence="9" id="KW-1185">Reference proteome</keyword>
<feature type="region of interest" description="Disordered" evidence="6">
    <location>
        <begin position="376"/>
        <end position="397"/>
    </location>
</feature>
<evidence type="ECO:0000256" key="3">
    <source>
        <dbReference type="ARBA" id="ARBA00022490"/>
    </source>
</evidence>
<evidence type="ECO:0000259" key="7">
    <source>
        <dbReference type="PROSITE" id="PS50076"/>
    </source>
</evidence>
<keyword evidence="4" id="KW-0143">Chaperone</keyword>
<dbReference type="InterPro" id="IPR001623">
    <property type="entry name" value="DnaJ_domain"/>
</dbReference>
<evidence type="ECO:0000313" key="9">
    <source>
        <dbReference type="Proteomes" id="UP000800041"/>
    </source>
</evidence>
<dbReference type="PANTHER" id="PTHR44313">
    <property type="entry name" value="DNAJ HOMOLOG SUBFAMILY C MEMBER 17"/>
    <property type="match status" value="1"/>
</dbReference>
<feature type="compositionally biased region" description="Basic and acidic residues" evidence="6">
    <location>
        <begin position="88"/>
        <end position="112"/>
    </location>
</feature>
<evidence type="ECO:0000256" key="4">
    <source>
        <dbReference type="ARBA" id="ARBA00023186"/>
    </source>
</evidence>
<feature type="region of interest" description="Disordered" evidence="6">
    <location>
        <begin position="88"/>
        <end position="124"/>
    </location>
</feature>
<feature type="region of interest" description="Disordered" evidence="6">
    <location>
        <begin position="136"/>
        <end position="176"/>
    </location>
</feature>
<dbReference type="AlphaFoldDB" id="A0A6G1HAB2"/>
<feature type="compositionally biased region" description="Polar residues" evidence="6">
    <location>
        <begin position="348"/>
        <end position="362"/>
    </location>
</feature>
<dbReference type="GO" id="GO:0005681">
    <property type="term" value="C:spliceosomal complex"/>
    <property type="evidence" value="ECO:0007669"/>
    <property type="project" value="TreeGrafter"/>
</dbReference>
<feature type="compositionally biased region" description="Basic and acidic residues" evidence="6">
    <location>
        <begin position="136"/>
        <end position="166"/>
    </location>
</feature>
<dbReference type="Gene3D" id="1.10.287.110">
    <property type="entry name" value="DnaJ domain"/>
    <property type="match status" value="1"/>
</dbReference>
<name>A0A6G1HAB2_9PEZI</name>
<sequence length="397" mass="44857">MAGDDLLEHATSKVDFYELLGVVFETSTADIKRAYRKTALKYHPDKVGATNTDAIEKFHLLSIAQAVLLDPVAKAAYDNARAARIQKERQDAQLEGRRRQMKEDLERRETGVKRKRTEAEEAEERLQREINRLAEDGKRRRQEKEERLTKEKRDEEEKVEKMRNGDPAEEEPPVVARGGLDVPEIDRTVKVRWAREDGGETVDKEKVQMMFTKFGEIESTFLLKDKKQRVGDKHEKKVMATGVIVFKSIVGAHTAVEDIGRQEGSEWEIFDSVYWAANKEPESIQHRPSTPMESSAPSTPLSQAKSSSRPRFSMDNLPSTPVSSFKANGAGLRKVPSFASFSSANASTPYSSPFSKTTAQSPSLEEITMIRLKNAEKKRLEEQIRKQDETEAATEAS</sequence>
<organism evidence="8 9">
    <name type="scientific">Aulographum hederae CBS 113979</name>
    <dbReference type="NCBI Taxonomy" id="1176131"/>
    <lineage>
        <taxon>Eukaryota</taxon>
        <taxon>Fungi</taxon>
        <taxon>Dikarya</taxon>
        <taxon>Ascomycota</taxon>
        <taxon>Pezizomycotina</taxon>
        <taxon>Dothideomycetes</taxon>
        <taxon>Pleosporomycetidae</taxon>
        <taxon>Aulographales</taxon>
        <taxon>Aulographaceae</taxon>
    </lineage>
</organism>
<feature type="compositionally biased region" description="Polar residues" evidence="6">
    <location>
        <begin position="286"/>
        <end position="326"/>
    </location>
</feature>
<dbReference type="PRINTS" id="PR00625">
    <property type="entry name" value="JDOMAIN"/>
</dbReference>
<reference evidence="8" key="1">
    <citation type="journal article" date="2020" name="Stud. Mycol.">
        <title>101 Dothideomycetes genomes: a test case for predicting lifestyles and emergence of pathogens.</title>
        <authorList>
            <person name="Haridas S."/>
            <person name="Albert R."/>
            <person name="Binder M."/>
            <person name="Bloem J."/>
            <person name="Labutti K."/>
            <person name="Salamov A."/>
            <person name="Andreopoulos B."/>
            <person name="Baker S."/>
            <person name="Barry K."/>
            <person name="Bills G."/>
            <person name="Bluhm B."/>
            <person name="Cannon C."/>
            <person name="Castanera R."/>
            <person name="Culley D."/>
            <person name="Daum C."/>
            <person name="Ezra D."/>
            <person name="Gonzalez J."/>
            <person name="Henrissat B."/>
            <person name="Kuo A."/>
            <person name="Liang C."/>
            <person name="Lipzen A."/>
            <person name="Lutzoni F."/>
            <person name="Magnuson J."/>
            <person name="Mondo S."/>
            <person name="Nolan M."/>
            <person name="Ohm R."/>
            <person name="Pangilinan J."/>
            <person name="Park H.-J."/>
            <person name="Ramirez L."/>
            <person name="Alfaro M."/>
            <person name="Sun H."/>
            <person name="Tritt A."/>
            <person name="Yoshinaga Y."/>
            <person name="Zwiers L.-H."/>
            <person name="Turgeon B."/>
            <person name="Goodwin S."/>
            <person name="Spatafora J."/>
            <person name="Crous P."/>
            <person name="Grigoriev I."/>
        </authorList>
    </citation>
    <scope>NUCLEOTIDE SEQUENCE</scope>
    <source>
        <strain evidence="8">CBS 113979</strain>
    </source>
</reference>
<evidence type="ECO:0000256" key="2">
    <source>
        <dbReference type="ARBA" id="ARBA00004496"/>
    </source>
</evidence>
<dbReference type="GO" id="GO:0000390">
    <property type="term" value="P:spliceosomal complex disassembly"/>
    <property type="evidence" value="ECO:0007669"/>
    <property type="project" value="TreeGrafter"/>
</dbReference>
<protein>
    <submittedName>
        <fullName evidence="8">DnaJ domain-containing protein</fullName>
    </submittedName>
</protein>
<keyword evidence="5" id="KW-0539">Nucleus</keyword>
<dbReference type="InterPro" id="IPR012677">
    <property type="entry name" value="Nucleotide-bd_a/b_plait_sf"/>
</dbReference>
<dbReference type="SMART" id="SM00271">
    <property type="entry name" value="DnaJ"/>
    <property type="match status" value="1"/>
</dbReference>
<dbReference type="OrthoDB" id="376357at2759"/>
<feature type="compositionally biased region" description="Basic and acidic residues" evidence="6">
    <location>
        <begin position="376"/>
        <end position="389"/>
    </location>
</feature>
<keyword evidence="3" id="KW-0963">Cytoplasm</keyword>
<accession>A0A6G1HAB2</accession>
<feature type="domain" description="J" evidence="7">
    <location>
        <begin position="15"/>
        <end position="81"/>
    </location>
</feature>
<evidence type="ECO:0000313" key="8">
    <source>
        <dbReference type="EMBL" id="KAF1989992.1"/>
    </source>
</evidence>
<dbReference type="PROSITE" id="PS50076">
    <property type="entry name" value="DNAJ_2"/>
    <property type="match status" value="1"/>
</dbReference>
<dbReference type="GO" id="GO:0005737">
    <property type="term" value="C:cytoplasm"/>
    <property type="evidence" value="ECO:0007669"/>
    <property type="project" value="UniProtKB-SubCell"/>
</dbReference>
<proteinExistence type="predicted"/>
<evidence type="ECO:0000256" key="1">
    <source>
        <dbReference type="ARBA" id="ARBA00004123"/>
    </source>
</evidence>
<feature type="region of interest" description="Disordered" evidence="6">
    <location>
        <begin position="282"/>
        <end position="328"/>
    </location>
</feature>
<dbReference type="PANTHER" id="PTHR44313:SF1">
    <property type="entry name" value="DNAJ HOMOLOG SUBFAMILY C MEMBER 17"/>
    <property type="match status" value="1"/>
</dbReference>
<evidence type="ECO:0000256" key="5">
    <source>
        <dbReference type="ARBA" id="ARBA00023242"/>
    </source>
</evidence>
<dbReference type="SUPFAM" id="SSF46565">
    <property type="entry name" value="Chaperone J-domain"/>
    <property type="match status" value="1"/>
</dbReference>
<feature type="region of interest" description="Disordered" evidence="6">
    <location>
        <begin position="343"/>
        <end position="362"/>
    </location>
</feature>
<dbReference type="Pfam" id="PF00226">
    <property type="entry name" value="DnaJ"/>
    <property type="match status" value="1"/>
</dbReference>
<dbReference type="InterPro" id="IPR036869">
    <property type="entry name" value="J_dom_sf"/>
</dbReference>
<evidence type="ECO:0000256" key="6">
    <source>
        <dbReference type="SAM" id="MobiDB-lite"/>
    </source>
</evidence>
<dbReference type="EMBL" id="ML977143">
    <property type="protein sequence ID" value="KAF1989992.1"/>
    <property type="molecule type" value="Genomic_DNA"/>
</dbReference>